<keyword evidence="4 7" id="KW-0378">Hydrolase</keyword>
<dbReference type="PANTHER" id="PTHR21445:SF0">
    <property type="entry name" value="APURINIC-APYRIMIDINIC ENDONUCLEASE"/>
    <property type="match status" value="1"/>
</dbReference>
<evidence type="ECO:0000256" key="6">
    <source>
        <dbReference type="ARBA" id="ARBA00023204"/>
    </source>
</evidence>
<evidence type="ECO:0000256" key="7">
    <source>
        <dbReference type="HAMAP-Rule" id="MF_00152"/>
    </source>
</evidence>
<feature type="binding site" evidence="7">
    <location>
        <position position="174"/>
    </location>
    <ligand>
        <name>Zn(2+)</name>
        <dbReference type="ChEBI" id="CHEBI:29105"/>
        <label>2</label>
    </ligand>
</feature>
<dbReference type="GO" id="GO:0008081">
    <property type="term" value="F:phosphoric diester hydrolase activity"/>
    <property type="evidence" value="ECO:0007669"/>
    <property type="project" value="TreeGrafter"/>
</dbReference>
<dbReference type="HAMAP" id="MF_00152">
    <property type="entry name" value="Nfo"/>
    <property type="match status" value="1"/>
</dbReference>
<evidence type="ECO:0000256" key="4">
    <source>
        <dbReference type="ARBA" id="ARBA00022801"/>
    </source>
</evidence>
<protein>
    <recommendedName>
        <fullName evidence="7">Probable endonuclease 4</fullName>
        <ecNumber evidence="7">3.1.21.2</ecNumber>
    </recommendedName>
    <alternativeName>
        <fullName evidence="7">Endodeoxyribonuclease IV</fullName>
    </alternativeName>
    <alternativeName>
        <fullName evidence="7">Endonuclease IV</fullName>
    </alternativeName>
</protein>
<dbReference type="GO" id="GO:0003677">
    <property type="term" value="F:DNA binding"/>
    <property type="evidence" value="ECO:0007669"/>
    <property type="project" value="InterPro"/>
</dbReference>
<keyword evidence="3 7" id="KW-0227">DNA damage</keyword>
<dbReference type="FunFam" id="3.20.20.150:FF:000001">
    <property type="entry name" value="Probable endonuclease 4"/>
    <property type="match status" value="1"/>
</dbReference>
<feature type="binding site" evidence="7">
    <location>
        <position position="177"/>
    </location>
    <ligand>
        <name>Zn(2+)</name>
        <dbReference type="ChEBI" id="CHEBI:29105"/>
        <label>3</label>
    </ligand>
</feature>
<proteinExistence type="inferred from homology"/>
<keyword evidence="7" id="KW-0255">Endonuclease</keyword>
<dbReference type="SMART" id="SM00518">
    <property type="entry name" value="AP2Ec"/>
    <property type="match status" value="1"/>
</dbReference>
<keyword evidence="6 7" id="KW-0234">DNA repair</keyword>
<dbReference type="EMBL" id="LJVE01000061">
    <property type="protein sequence ID" value="KPL14212.1"/>
    <property type="molecule type" value="Genomic_DNA"/>
</dbReference>
<feature type="binding site" evidence="7">
    <location>
        <position position="211"/>
    </location>
    <ligand>
        <name>Zn(2+)</name>
        <dbReference type="ChEBI" id="CHEBI:29105"/>
        <label>2</label>
    </ligand>
</feature>
<dbReference type="GO" id="GO:0008270">
    <property type="term" value="F:zinc ion binding"/>
    <property type="evidence" value="ECO:0007669"/>
    <property type="project" value="UniProtKB-UniRule"/>
</dbReference>
<feature type="domain" description="Xylose isomerase-like TIM barrel" evidence="8">
    <location>
        <begin position="25"/>
        <end position="266"/>
    </location>
</feature>
<dbReference type="GO" id="GO:0003906">
    <property type="term" value="F:DNA-(apurinic or apyrimidinic site) endonuclease activity"/>
    <property type="evidence" value="ECO:0007669"/>
    <property type="project" value="TreeGrafter"/>
</dbReference>
<evidence type="ECO:0000256" key="3">
    <source>
        <dbReference type="ARBA" id="ARBA00022763"/>
    </source>
</evidence>
<dbReference type="PANTHER" id="PTHR21445">
    <property type="entry name" value="ENDONUCLEASE IV ENDODEOXYRIBONUCLEASE IV"/>
    <property type="match status" value="1"/>
</dbReference>
<sequence>MRLGFHVSIAGGFKNVVGRALERQCETIQLFSRNPRTWKYRPLDRADIAVFRRDLAAHDIWPIFVHLPYLINLASPERGLLQKSLTTLIEDLKRSATIGASFLIMHVGSASDKDTGLRRISDGINQALGKVKNKVKLLLENTAGSGNELGYDFAQLRTLLDQVKDSTRIGVALDTAHAFAAGYDLRIPTAITRTLDDFEQMIGFRNLYLVHLNDSKTECGSHKDRHWHIGKGEIGHGMHNLLHHPVLKNLPCIMETPRTNLKEDIMNMKKAKQLLARPAHWSRDCCNQNH</sequence>
<evidence type="ECO:0000256" key="5">
    <source>
        <dbReference type="ARBA" id="ARBA00022833"/>
    </source>
</evidence>
<dbReference type="SUPFAM" id="SSF51658">
    <property type="entry name" value="Xylose isomerase-like"/>
    <property type="match status" value="1"/>
</dbReference>
<accession>A0A0S8JWS0</accession>
<dbReference type="AlphaFoldDB" id="A0A0S8JWS0"/>
<feature type="binding site" evidence="7">
    <location>
        <position position="66"/>
    </location>
    <ligand>
        <name>Zn(2+)</name>
        <dbReference type="ChEBI" id="CHEBI:29105"/>
        <label>1</label>
    </ligand>
</feature>
<feature type="binding site" evidence="7">
    <location>
        <position position="140"/>
    </location>
    <ligand>
        <name>Zn(2+)</name>
        <dbReference type="ChEBI" id="CHEBI:29105"/>
        <label>1</label>
    </ligand>
</feature>
<comment type="caution">
    <text evidence="9">The sequence shown here is derived from an EMBL/GenBank/DDBJ whole genome shotgun (WGS) entry which is preliminary data.</text>
</comment>
<dbReference type="InterPro" id="IPR013022">
    <property type="entry name" value="Xyl_isomerase-like_TIM-brl"/>
</dbReference>
<comment type="function">
    <text evidence="7">Endonuclease IV plays a role in DNA repair. It cleaves phosphodiester bonds at apurinic or apyrimidinic (AP) sites, generating a 3'-hydroxyl group and a 5'-terminal sugar phosphate.</text>
</comment>
<evidence type="ECO:0000256" key="2">
    <source>
        <dbReference type="ARBA" id="ARBA00022723"/>
    </source>
</evidence>
<comment type="cofactor">
    <cofactor evidence="7">
        <name>Zn(2+)</name>
        <dbReference type="ChEBI" id="CHEBI:29105"/>
    </cofactor>
    <text evidence="7">Binds 3 Zn(2+) ions.</text>
</comment>
<dbReference type="InterPro" id="IPR036237">
    <property type="entry name" value="Xyl_isomerase-like_sf"/>
</dbReference>
<feature type="binding site" evidence="7">
    <location>
        <position position="106"/>
    </location>
    <ligand>
        <name>Zn(2+)</name>
        <dbReference type="ChEBI" id="CHEBI:29105"/>
        <label>1</label>
    </ligand>
</feature>
<dbReference type="InterPro" id="IPR018246">
    <property type="entry name" value="AP_endonuc_F2_Zn_BS"/>
</dbReference>
<keyword evidence="2 7" id="KW-0479">Metal-binding</keyword>
<dbReference type="PROSITE" id="PS51432">
    <property type="entry name" value="AP_NUCLEASE_F2_4"/>
    <property type="match status" value="1"/>
</dbReference>
<reference evidence="9 10" key="1">
    <citation type="journal article" date="2015" name="Microbiome">
        <title>Genomic resolution of linkages in carbon, nitrogen, and sulfur cycling among widespread estuary sediment bacteria.</title>
        <authorList>
            <person name="Baker B.J."/>
            <person name="Lazar C.S."/>
            <person name="Teske A.P."/>
            <person name="Dick G.J."/>
        </authorList>
    </citation>
    <scope>NUCLEOTIDE SEQUENCE [LARGE SCALE GENOMIC DNA]</scope>
    <source>
        <strain evidence="9">SM1_77</strain>
    </source>
</reference>
<feature type="binding site" evidence="7">
    <location>
        <position position="140"/>
    </location>
    <ligand>
        <name>Zn(2+)</name>
        <dbReference type="ChEBI" id="CHEBI:29105"/>
        <label>2</label>
    </ligand>
</feature>
<keyword evidence="5 7" id="KW-0862">Zinc</keyword>
<dbReference type="PROSITE" id="PS00731">
    <property type="entry name" value="AP_NUCLEASE_F2_3"/>
    <property type="match status" value="1"/>
</dbReference>
<dbReference type="PATRIC" id="fig|1703778.3.peg.444"/>
<name>A0A0S8JWS0_UNCW3</name>
<dbReference type="Proteomes" id="UP000050975">
    <property type="component" value="Unassembled WGS sequence"/>
</dbReference>
<comment type="catalytic activity">
    <reaction evidence="7">
        <text>Endonucleolytic cleavage to 5'-phosphooligonucleotide end-products.</text>
        <dbReference type="EC" id="3.1.21.2"/>
    </reaction>
</comment>
<feature type="binding site" evidence="7">
    <location>
        <position position="224"/>
    </location>
    <ligand>
        <name>Zn(2+)</name>
        <dbReference type="ChEBI" id="CHEBI:29105"/>
        <label>3</label>
    </ligand>
</feature>
<dbReference type="Gene3D" id="3.20.20.150">
    <property type="entry name" value="Divalent-metal-dependent TIM barrel enzymes"/>
    <property type="match status" value="1"/>
</dbReference>
<gene>
    <name evidence="7" type="primary">nfo</name>
    <name evidence="9" type="ORF">AMJ74_03825</name>
</gene>
<evidence type="ECO:0000256" key="1">
    <source>
        <dbReference type="ARBA" id="ARBA00005340"/>
    </source>
</evidence>
<keyword evidence="7" id="KW-0540">Nuclease</keyword>
<comment type="similarity">
    <text evidence="1 7">Belongs to the AP endonuclease 2 family.</text>
</comment>
<organism evidence="9 10">
    <name type="scientific">candidate division WOR_3 bacterium SM1_77</name>
    <dbReference type="NCBI Taxonomy" id="1703778"/>
    <lineage>
        <taxon>Bacteria</taxon>
        <taxon>Bacteria division WOR-3</taxon>
    </lineage>
</organism>
<dbReference type="CDD" id="cd00019">
    <property type="entry name" value="AP2Ec"/>
    <property type="match status" value="1"/>
</dbReference>
<evidence type="ECO:0000259" key="8">
    <source>
        <dbReference type="Pfam" id="PF01261"/>
    </source>
</evidence>
<feature type="binding site" evidence="7">
    <location>
        <position position="255"/>
    </location>
    <ligand>
        <name>Zn(2+)</name>
        <dbReference type="ChEBI" id="CHEBI:29105"/>
        <label>2</label>
    </ligand>
</feature>
<dbReference type="InterPro" id="IPR001719">
    <property type="entry name" value="AP_endonuc_2"/>
</dbReference>
<evidence type="ECO:0000313" key="9">
    <source>
        <dbReference type="EMBL" id="KPL14212.1"/>
    </source>
</evidence>
<evidence type="ECO:0000313" key="10">
    <source>
        <dbReference type="Proteomes" id="UP000050975"/>
    </source>
</evidence>
<dbReference type="NCBIfam" id="TIGR00587">
    <property type="entry name" value="nfo"/>
    <property type="match status" value="1"/>
</dbReference>
<dbReference type="Pfam" id="PF01261">
    <property type="entry name" value="AP_endonuc_2"/>
    <property type="match status" value="1"/>
</dbReference>
<dbReference type="EC" id="3.1.21.2" evidence="7"/>
<feature type="binding site" evidence="7">
    <location>
        <position position="226"/>
    </location>
    <ligand>
        <name>Zn(2+)</name>
        <dbReference type="ChEBI" id="CHEBI:29105"/>
        <label>3</label>
    </ligand>
</feature>
<dbReference type="GO" id="GO:0006284">
    <property type="term" value="P:base-excision repair"/>
    <property type="evidence" value="ECO:0007669"/>
    <property type="project" value="TreeGrafter"/>
</dbReference>
<dbReference type="GO" id="GO:0008833">
    <property type="term" value="F:deoxyribonuclease IV (phage-T4-induced) activity"/>
    <property type="evidence" value="ECO:0007669"/>
    <property type="project" value="UniProtKB-UniRule"/>
</dbReference>